<reference evidence="9 12" key="2">
    <citation type="submission" date="2016-11" db="EMBL/GenBank/DDBJ databases">
        <title>Genomic analysis of Caldithrix abyssi and proposal of a novel bacterial phylum Caldithrichaeota.</title>
        <authorList>
            <person name="Kublanov I."/>
            <person name="Sigalova O."/>
            <person name="Gavrilov S."/>
            <person name="Lebedinsky A."/>
            <person name="Ivanova N."/>
            <person name="Daum C."/>
            <person name="Reddy T."/>
            <person name="Klenk H.P."/>
            <person name="Goker M."/>
            <person name="Reva O."/>
            <person name="Miroshnichenko M."/>
            <person name="Kyprides N."/>
            <person name="Woyke T."/>
            <person name="Gelfand M."/>
        </authorList>
    </citation>
    <scope>NUCLEOTIDE SEQUENCE [LARGE SCALE GENOMIC DNA]</scope>
    <source>
        <strain evidence="9 12">LF13</strain>
    </source>
</reference>
<keyword evidence="7" id="KW-0472">Membrane</keyword>
<evidence type="ECO:0000313" key="11">
    <source>
        <dbReference type="Proteomes" id="UP000004671"/>
    </source>
</evidence>
<keyword evidence="7" id="KW-0812">Transmembrane</keyword>
<dbReference type="eggNOG" id="COG1152">
    <property type="taxonomic scope" value="Bacteria"/>
</dbReference>
<keyword evidence="6" id="KW-0411">Iron-sulfur</keyword>
<dbReference type="GO" id="GO:0005886">
    <property type="term" value="C:plasma membrane"/>
    <property type="evidence" value="ECO:0007669"/>
    <property type="project" value="TreeGrafter"/>
</dbReference>
<keyword evidence="3" id="KW-0479">Metal-binding</keyword>
<feature type="transmembrane region" description="Helical" evidence="7">
    <location>
        <begin position="188"/>
        <end position="206"/>
    </location>
</feature>
<gene>
    <name evidence="9" type="ORF">Cabys_57</name>
    <name evidence="10" type="ORF">Calab_0897</name>
</gene>
<dbReference type="EMBL" id="CP018099">
    <property type="protein sequence ID" value="APF16808.1"/>
    <property type="molecule type" value="Genomic_DNA"/>
</dbReference>
<evidence type="ECO:0000256" key="7">
    <source>
        <dbReference type="SAM" id="Phobius"/>
    </source>
</evidence>
<sequence length="513" mass="58902">MRTARRISQVLFFLLFLWLFLITRYPYEHGIASDWFLRLSPLSPLFLFIKDLQLHWFLWPALIILALTLFLGRFFCGWICPLGTLIDLSSKIVKSPDNRSSAKLQNVRFVKFALLAGFVLLAIMGVHWWGYFDPLSIFNRALTVVFYPFATFLIEPALLGLADIAPLETPAYWLYDHFKWYVMPENQAHYQQVVWIALFIFLILAAEKISRRFWCRYLCPAGALLGFLSQFRFYERLVGEQCPVCNKCVTDCKMNAIPQDDVGRTSKVECIECFNCGEVCPENIKAITYRWRWRPYHTSVDYSRRQFLGTTAASIAALGLLSVNLKDRSQTGRQVRPPGALPEDDFRDRCIRCLECVRVCASNGACLQPSGIQTSIDDLWLPIANMRQGYCEYNCNLCTQVCPTDALLPLTLEQKKKTPIGLAHFDKNLCIPYDRHEDCLVCEEHCPTLDKAIKFDVRDYTDPQTGITRKVKYPYVVKELCIGCGICVYKCPLVGEPGIFVTTNNQLRLVNIS</sequence>
<evidence type="ECO:0000256" key="3">
    <source>
        <dbReference type="ARBA" id="ARBA00022723"/>
    </source>
</evidence>
<evidence type="ECO:0000313" key="10">
    <source>
        <dbReference type="EMBL" id="EHO40534.1"/>
    </source>
</evidence>
<feature type="transmembrane region" description="Helical" evidence="7">
    <location>
        <begin position="213"/>
        <end position="231"/>
    </location>
</feature>
<evidence type="ECO:0000256" key="6">
    <source>
        <dbReference type="ARBA" id="ARBA00023014"/>
    </source>
</evidence>
<dbReference type="PANTHER" id="PTHR30176:SF3">
    <property type="entry name" value="FERREDOXIN-TYPE PROTEIN NAPH"/>
    <property type="match status" value="1"/>
</dbReference>
<keyword evidence="11" id="KW-1185">Reference proteome</keyword>
<dbReference type="Pfam" id="PF12801">
    <property type="entry name" value="Fer4_5"/>
    <property type="match status" value="2"/>
</dbReference>
<name>H1XUN5_CALAY</name>
<protein>
    <submittedName>
        <fullName evidence="9">4Fe-4S binding domain-containing protein</fullName>
    </submittedName>
    <submittedName>
        <fullName evidence="10">4Fe-4S ferredoxin iron-sulfur binding domain-containing protein</fullName>
    </submittedName>
</protein>
<keyword evidence="4" id="KW-0249">Electron transport</keyword>
<feature type="domain" description="4Fe-4S ferredoxin-type" evidence="8">
    <location>
        <begin position="261"/>
        <end position="292"/>
    </location>
</feature>
<dbReference type="EMBL" id="CM001402">
    <property type="protein sequence ID" value="EHO40534.1"/>
    <property type="molecule type" value="Genomic_DNA"/>
</dbReference>
<dbReference type="GO" id="GO:0046872">
    <property type="term" value="F:metal ion binding"/>
    <property type="evidence" value="ECO:0007669"/>
    <property type="project" value="UniProtKB-KW"/>
</dbReference>
<dbReference type="GO" id="GO:0051539">
    <property type="term" value="F:4 iron, 4 sulfur cluster binding"/>
    <property type="evidence" value="ECO:0007669"/>
    <property type="project" value="UniProtKB-KW"/>
</dbReference>
<dbReference type="InterPro" id="IPR017896">
    <property type="entry name" value="4Fe4S_Fe-S-bd"/>
</dbReference>
<dbReference type="CDD" id="cd16373">
    <property type="entry name" value="DMSOR_beta_like"/>
    <property type="match status" value="1"/>
</dbReference>
<evidence type="ECO:0000256" key="1">
    <source>
        <dbReference type="ARBA" id="ARBA00022448"/>
    </source>
</evidence>
<dbReference type="HOGENOM" id="CLU_024045_1_0_0"/>
<dbReference type="InterPro" id="IPR017900">
    <property type="entry name" value="4Fe4S_Fe_S_CS"/>
</dbReference>
<organism evidence="10 11">
    <name type="scientific">Caldithrix abyssi DSM 13497</name>
    <dbReference type="NCBI Taxonomy" id="880073"/>
    <lineage>
        <taxon>Bacteria</taxon>
        <taxon>Pseudomonadati</taxon>
        <taxon>Calditrichota</taxon>
        <taxon>Calditrichia</taxon>
        <taxon>Calditrichales</taxon>
        <taxon>Calditrichaceae</taxon>
        <taxon>Caldithrix</taxon>
    </lineage>
</organism>
<reference evidence="10 11" key="1">
    <citation type="submission" date="2011-09" db="EMBL/GenBank/DDBJ databases">
        <title>The permanent draft genome of Caldithrix abyssi DSM 13497.</title>
        <authorList>
            <consortium name="US DOE Joint Genome Institute (JGI-PGF)"/>
            <person name="Lucas S."/>
            <person name="Han J."/>
            <person name="Lapidus A."/>
            <person name="Bruce D."/>
            <person name="Goodwin L."/>
            <person name="Pitluck S."/>
            <person name="Peters L."/>
            <person name="Kyrpides N."/>
            <person name="Mavromatis K."/>
            <person name="Ivanova N."/>
            <person name="Mikhailova N."/>
            <person name="Chertkov O."/>
            <person name="Detter J.C."/>
            <person name="Tapia R."/>
            <person name="Han C."/>
            <person name="Land M."/>
            <person name="Hauser L."/>
            <person name="Markowitz V."/>
            <person name="Cheng J.-F."/>
            <person name="Hugenholtz P."/>
            <person name="Woyke T."/>
            <person name="Wu D."/>
            <person name="Spring S."/>
            <person name="Brambilla E."/>
            <person name="Klenk H.-P."/>
            <person name="Eisen J.A."/>
        </authorList>
    </citation>
    <scope>NUCLEOTIDE SEQUENCE [LARGE SCALE GENOMIC DNA]</scope>
    <source>
        <strain evidence="10 11">DSM 13497</strain>
    </source>
</reference>
<feature type="domain" description="4Fe-4S ferredoxin-type" evidence="8">
    <location>
        <begin position="472"/>
        <end position="492"/>
    </location>
</feature>
<dbReference type="KEGG" id="caby:Cabys_57"/>
<evidence type="ECO:0000256" key="2">
    <source>
        <dbReference type="ARBA" id="ARBA00022485"/>
    </source>
</evidence>
<accession>H1XUN5</accession>
<dbReference type="SUPFAM" id="SSF54862">
    <property type="entry name" value="4Fe-4S ferredoxins"/>
    <property type="match status" value="3"/>
</dbReference>
<dbReference type="Pfam" id="PF00037">
    <property type="entry name" value="Fer4"/>
    <property type="match status" value="1"/>
</dbReference>
<dbReference type="PaxDb" id="880073-Calab_0897"/>
<dbReference type="Proteomes" id="UP000004671">
    <property type="component" value="Chromosome"/>
</dbReference>
<evidence type="ECO:0000313" key="9">
    <source>
        <dbReference type="EMBL" id="APF16808.1"/>
    </source>
</evidence>
<evidence type="ECO:0000313" key="12">
    <source>
        <dbReference type="Proteomes" id="UP000183868"/>
    </source>
</evidence>
<dbReference type="eggNOG" id="COG0348">
    <property type="taxonomic scope" value="Bacteria"/>
</dbReference>
<dbReference type="Proteomes" id="UP000183868">
    <property type="component" value="Chromosome"/>
</dbReference>
<dbReference type="OrthoDB" id="9800445at2"/>
<evidence type="ECO:0000259" key="8">
    <source>
        <dbReference type="PROSITE" id="PS51379"/>
    </source>
</evidence>
<dbReference type="Gene3D" id="3.30.70.20">
    <property type="match status" value="3"/>
</dbReference>
<feature type="transmembrane region" description="Helical" evidence="7">
    <location>
        <begin position="109"/>
        <end position="130"/>
    </location>
</feature>
<keyword evidence="2" id="KW-0004">4Fe-4S</keyword>
<dbReference type="RefSeq" id="WP_006927534.1">
    <property type="nucleotide sequence ID" value="NZ_CM001402.1"/>
</dbReference>
<proteinExistence type="predicted"/>
<dbReference type="InParanoid" id="H1XUN5"/>
<dbReference type="AlphaFoldDB" id="H1XUN5"/>
<evidence type="ECO:0000256" key="5">
    <source>
        <dbReference type="ARBA" id="ARBA00023004"/>
    </source>
</evidence>
<evidence type="ECO:0000256" key="4">
    <source>
        <dbReference type="ARBA" id="ARBA00022982"/>
    </source>
</evidence>
<feature type="transmembrane region" description="Helical" evidence="7">
    <location>
        <begin position="57"/>
        <end position="88"/>
    </location>
</feature>
<dbReference type="STRING" id="880073.Cabys_57"/>
<dbReference type="PROSITE" id="PS00198">
    <property type="entry name" value="4FE4S_FER_1"/>
    <property type="match status" value="2"/>
</dbReference>
<dbReference type="PANTHER" id="PTHR30176">
    <property type="entry name" value="FERREDOXIN-TYPE PROTEIN NAPH"/>
    <property type="match status" value="1"/>
</dbReference>
<keyword evidence="7" id="KW-1133">Transmembrane helix</keyword>
<keyword evidence="1" id="KW-0813">Transport</keyword>
<feature type="domain" description="4Fe-4S ferredoxin-type" evidence="8">
    <location>
        <begin position="380"/>
        <end position="413"/>
    </location>
</feature>
<dbReference type="InterPro" id="IPR051684">
    <property type="entry name" value="Electron_Trans/Redox"/>
</dbReference>
<dbReference type="PROSITE" id="PS51379">
    <property type="entry name" value="4FE4S_FER_2"/>
    <property type="match status" value="4"/>
</dbReference>
<keyword evidence="5" id="KW-0408">Iron</keyword>
<feature type="domain" description="4Fe-4S ferredoxin-type" evidence="8">
    <location>
        <begin position="340"/>
        <end position="370"/>
    </location>
</feature>